<dbReference type="Proteomes" id="UP000054549">
    <property type="component" value="Unassembled WGS sequence"/>
</dbReference>
<name>A0A0C2SMV3_AMAMK</name>
<sequence length="92" mass="10385">MKRTDVFTQNATSVLAQQHYITSIRAANVCAECTSSHLDSSYLHHSSGFEFDPHGFCHYLIAKRINGISQRIEKEDSFVLDYGQGSCLPKFQ</sequence>
<evidence type="ECO:0000313" key="1">
    <source>
        <dbReference type="EMBL" id="KIL55309.1"/>
    </source>
</evidence>
<protein>
    <submittedName>
        <fullName evidence="1">Uncharacterized protein</fullName>
    </submittedName>
</protein>
<evidence type="ECO:0000313" key="2">
    <source>
        <dbReference type="EMBL" id="KIL62929.1"/>
    </source>
</evidence>
<organism evidence="1 3">
    <name type="scientific">Amanita muscaria (strain Koide BX008)</name>
    <dbReference type="NCBI Taxonomy" id="946122"/>
    <lineage>
        <taxon>Eukaryota</taxon>
        <taxon>Fungi</taxon>
        <taxon>Dikarya</taxon>
        <taxon>Basidiomycota</taxon>
        <taxon>Agaricomycotina</taxon>
        <taxon>Agaricomycetes</taxon>
        <taxon>Agaricomycetidae</taxon>
        <taxon>Agaricales</taxon>
        <taxon>Pluteineae</taxon>
        <taxon>Amanitaceae</taxon>
        <taxon>Amanita</taxon>
    </lineage>
</organism>
<reference evidence="1 3" key="1">
    <citation type="submission" date="2014-04" db="EMBL/GenBank/DDBJ databases">
        <title>Evolutionary Origins and Diversification of the Mycorrhizal Mutualists.</title>
        <authorList>
            <consortium name="DOE Joint Genome Institute"/>
            <consortium name="Mycorrhizal Genomics Consortium"/>
            <person name="Kohler A."/>
            <person name="Kuo A."/>
            <person name="Nagy L.G."/>
            <person name="Floudas D."/>
            <person name="Copeland A."/>
            <person name="Barry K.W."/>
            <person name="Cichocki N."/>
            <person name="Veneault-Fourrey C."/>
            <person name="LaButti K."/>
            <person name="Lindquist E.A."/>
            <person name="Lipzen A."/>
            <person name="Lundell T."/>
            <person name="Morin E."/>
            <person name="Murat C."/>
            <person name="Riley R."/>
            <person name="Ohm R."/>
            <person name="Sun H."/>
            <person name="Tunlid A."/>
            <person name="Henrissat B."/>
            <person name="Grigoriev I.V."/>
            <person name="Hibbett D.S."/>
            <person name="Martin F."/>
        </authorList>
    </citation>
    <scope>NUCLEOTIDE SEQUENCE [LARGE SCALE GENOMIC DNA]</scope>
    <source>
        <strain evidence="1 3">Koide BX008</strain>
    </source>
</reference>
<accession>A0A0C2SMV3</accession>
<evidence type="ECO:0000313" key="3">
    <source>
        <dbReference type="Proteomes" id="UP000054549"/>
    </source>
</evidence>
<dbReference type="EMBL" id="KN818534">
    <property type="protein sequence ID" value="KIL55309.1"/>
    <property type="molecule type" value="Genomic_DNA"/>
</dbReference>
<dbReference type="AlphaFoldDB" id="A0A0C2SMV3"/>
<proteinExistence type="predicted"/>
<dbReference type="HOGENOM" id="CLU_2412776_0_0_1"/>
<dbReference type="EMBL" id="KN818265">
    <property type="protein sequence ID" value="KIL62929.1"/>
    <property type="molecule type" value="Genomic_DNA"/>
</dbReference>
<keyword evidence="3" id="KW-1185">Reference proteome</keyword>
<gene>
    <name evidence="1" type="ORF">M378DRAFT_639759</name>
    <name evidence="2" type="ORF">M378DRAFT_739859</name>
</gene>